<organism evidence="2 3">
    <name type="scientific">Eiseniibacteriota bacterium</name>
    <dbReference type="NCBI Taxonomy" id="2212470"/>
    <lineage>
        <taxon>Bacteria</taxon>
        <taxon>Candidatus Eiseniibacteriota</taxon>
    </lineage>
</organism>
<proteinExistence type="predicted"/>
<evidence type="ECO:0000313" key="2">
    <source>
        <dbReference type="EMBL" id="TMQ55850.1"/>
    </source>
</evidence>
<reference evidence="2 3" key="1">
    <citation type="journal article" date="2019" name="Nat. Microbiol.">
        <title>Mediterranean grassland soil C-N compound turnover is dependent on rainfall and depth, and is mediated by genomically divergent microorganisms.</title>
        <authorList>
            <person name="Diamond S."/>
            <person name="Andeer P.F."/>
            <person name="Li Z."/>
            <person name="Crits-Christoph A."/>
            <person name="Burstein D."/>
            <person name="Anantharaman K."/>
            <person name="Lane K.R."/>
            <person name="Thomas B.C."/>
            <person name="Pan C."/>
            <person name="Northen T.R."/>
            <person name="Banfield J.F."/>
        </authorList>
    </citation>
    <scope>NUCLEOTIDE SEQUENCE [LARGE SCALE GENOMIC DNA]</scope>
    <source>
        <strain evidence="2">WS_4</strain>
    </source>
</reference>
<feature type="transmembrane region" description="Helical" evidence="1">
    <location>
        <begin position="271"/>
        <end position="290"/>
    </location>
</feature>
<evidence type="ECO:0008006" key="4">
    <source>
        <dbReference type="Google" id="ProtNLM"/>
    </source>
</evidence>
<feature type="transmembrane region" description="Helical" evidence="1">
    <location>
        <begin position="21"/>
        <end position="44"/>
    </location>
</feature>
<evidence type="ECO:0000313" key="3">
    <source>
        <dbReference type="Proteomes" id="UP000319829"/>
    </source>
</evidence>
<protein>
    <recommendedName>
        <fullName evidence="4">Glycosyltransferase RgtA/B/C/D-like domain-containing protein</fullName>
    </recommendedName>
</protein>
<feature type="transmembrane region" description="Helical" evidence="1">
    <location>
        <begin position="207"/>
        <end position="228"/>
    </location>
</feature>
<keyword evidence="1" id="KW-0812">Transmembrane</keyword>
<feature type="transmembrane region" description="Helical" evidence="1">
    <location>
        <begin position="88"/>
        <end position="108"/>
    </location>
</feature>
<feature type="transmembrane region" description="Helical" evidence="1">
    <location>
        <begin position="120"/>
        <end position="141"/>
    </location>
</feature>
<name>A0A538SWS2_UNCEI</name>
<dbReference type="Proteomes" id="UP000319829">
    <property type="component" value="Unassembled WGS sequence"/>
</dbReference>
<feature type="transmembrane region" description="Helical" evidence="1">
    <location>
        <begin position="169"/>
        <end position="195"/>
    </location>
</feature>
<feature type="transmembrane region" description="Helical" evidence="1">
    <location>
        <begin position="311"/>
        <end position="330"/>
    </location>
</feature>
<keyword evidence="1" id="KW-0472">Membrane</keyword>
<keyword evidence="1" id="KW-1133">Transmembrane helix</keyword>
<comment type="caution">
    <text evidence="2">The sequence shown here is derived from an EMBL/GenBank/DDBJ whole genome shotgun (WGS) entry which is preliminary data.</text>
</comment>
<dbReference type="EMBL" id="VBOU01000012">
    <property type="protein sequence ID" value="TMQ55850.1"/>
    <property type="molecule type" value="Genomic_DNA"/>
</dbReference>
<evidence type="ECO:0000256" key="1">
    <source>
        <dbReference type="SAM" id="Phobius"/>
    </source>
</evidence>
<dbReference type="AlphaFoldDB" id="A0A538SWS2"/>
<feature type="transmembrane region" description="Helical" evidence="1">
    <location>
        <begin position="336"/>
        <end position="354"/>
    </location>
</feature>
<gene>
    <name evidence="2" type="ORF">E6K74_01940</name>
</gene>
<accession>A0A538SWS2</accession>
<sequence>MKIAASPGLESNRLLDLLDRYLLLIPAGVALILSLPVMGFTYLWDDFNFLTNAMFYQLYDWVPRAVDPFYRPLSRGVYFTVLDLAGKYGPLLGHILNLGFLIAIVLLLGSLMSRIAGRKAGLISGFLFAGLGAAPMLVGWICCDQDLLAMLFVLVSLHFRLQQRSGAALAAAAGGLLSKETTLAVIPALMLFDWIIGRKPYRIWRNIGVYATLIAIWGAVHPAVRTLVARGLRSGATGYVGLEHPERWFGYFGRYLLSLFNLPAYSPPPGWPVFGVLLLAVTLAITVAALRRVKDDPRVDEDVQPIPRSRVLLLGALLAVGPLVLTSTMIHVWSPYYAAFPALGVAMIGGVLLAPHSARLQIIALAVYFTFGMWTRGPAGKPTDTTESNFGVASTALRKVESGFRRLYPAFPPGAQVILSVQARGRGSVYIHMYAFQVLRIWYRDRSIYTVRPEARRPGDRAELVMVITPDRDVIDINPATMFARSASGREPDYNICEGAVRAYAMGLAGSGNTDAAVNLLLHMPELNRGLEIVHRRMAAMFLFAEERDREGEAILHVTYELPRGLALEDLKAVLAEQPPGRIYDEYALRAFGISQGDTDASRSLMRWFAGMKYAEVALRFAQRLDQLRPGDAEAAEVIGGMTRVLAERRSAPPAAAAVE</sequence>